<protein>
    <submittedName>
        <fullName evidence="1">Uncharacterized protein</fullName>
    </submittedName>
</protein>
<gene>
    <name evidence="1" type="ORF">NCTC5052_01195</name>
</gene>
<dbReference type="EMBL" id="UGLJ01000002">
    <property type="protein sequence ID" value="STT92811.1"/>
    <property type="molecule type" value="Genomic_DNA"/>
</dbReference>
<accession>A0A377XVD0</accession>
<dbReference type="RefSeq" id="WP_040223796.1">
    <property type="nucleotide sequence ID" value="NZ_FLVY01000002.1"/>
</dbReference>
<evidence type="ECO:0000313" key="1">
    <source>
        <dbReference type="EMBL" id="STT92811.1"/>
    </source>
</evidence>
<dbReference type="Proteomes" id="UP000254103">
    <property type="component" value="Unassembled WGS sequence"/>
</dbReference>
<sequence length="64" mass="7184">MSLLCKRCDNPVDDLDFEKATIMKNSDGTWCVDLTLKCPYCVLSYKAIIPTAELQPLTGDENDK</sequence>
<evidence type="ECO:0000313" key="2">
    <source>
        <dbReference type="Proteomes" id="UP000254103"/>
    </source>
</evidence>
<organism evidence="1 2">
    <name type="scientific">Klebsiella pneumoniae</name>
    <dbReference type="NCBI Taxonomy" id="573"/>
    <lineage>
        <taxon>Bacteria</taxon>
        <taxon>Pseudomonadati</taxon>
        <taxon>Pseudomonadota</taxon>
        <taxon>Gammaproteobacteria</taxon>
        <taxon>Enterobacterales</taxon>
        <taxon>Enterobacteriaceae</taxon>
        <taxon>Klebsiella/Raoultella group</taxon>
        <taxon>Klebsiella</taxon>
        <taxon>Klebsiella pneumoniae complex</taxon>
    </lineage>
</organism>
<reference evidence="1 2" key="1">
    <citation type="submission" date="2018-06" db="EMBL/GenBank/DDBJ databases">
        <authorList>
            <consortium name="Pathogen Informatics"/>
            <person name="Doyle S."/>
        </authorList>
    </citation>
    <scope>NUCLEOTIDE SEQUENCE [LARGE SCALE GENOMIC DNA]</scope>
    <source>
        <strain evidence="1 2">NCTC5052</strain>
    </source>
</reference>
<name>A0A377XVD0_KLEPN</name>
<proteinExistence type="predicted"/>
<dbReference type="AlphaFoldDB" id="A0A377XVD0"/>